<gene>
    <name evidence="2" type="ORF">YM304_32090</name>
</gene>
<evidence type="ECO:0000259" key="1">
    <source>
        <dbReference type="Pfam" id="PF00582"/>
    </source>
</evidence>
<name>A0A6C7EB26_ILUCY</name>
<dbReference type="EMBL" id="AP012057">
    <property type="protein sequence ID" value="BAN03523.1"/>
    <property type="molecule type" value="Genomic_DNA"/>
</dbReference>
<dbReference type="Gene3D" id="3.40.50.620">
    <property type="entry name" value="HUPs"/>
    <property type="match status" value="2"/>
</dbReference>
<evidence type="ECO:0000313" key="3">
    <source>
        <dbReference type="Proteomes" id="UP000011863"/>
    </source>
</evidence>
<protein>
    <recommendedName>
        <fullName evidence="1">UspA domain-containing protein</fullName>
    </recommendedName>
</protein>
<reference evidence="2 3" key="1">
    <citation type="journal article" date="2013" name="Int. J. Syst. Evol. Microbiol.">
        <title>Ilumatobacter nonamiense sp. nov. and Ilumatobacter coccineum sp. nov., isolated from seashore sand.</title>
        <authorList>
            <person name="Matsumoto A."/>
            <person name="Kasai H."/>
            <person name="Matsuo Y."/>
            <person name="Shizuri Y."/>
            <person name="Ichikawa N."/>
            <person name="Fujita N."/>
            <person name="Omura S."/>
            <person name="Takahashi Y."/>
        </authorList>
    </citation>
    <scope>NUCLEOTIDE SEQUENCE [LARGE SCALE GENOMIC DNA]</scope>
    <source>
        <strain evidence="3">NBRC 103263 / KCTC 29153 / YM16-304</strain>
    </source>
</reference>
<organism evidence="2 3">
    <name type="scientific">Ilumatobacter coccineus (strain NBRC 103263 / KCTC 29153 / YM16-304)</name>
    <dbReference type="NCBI Taxonomy" id="1313172"/>
    <lineage>
        <taxon>Bacteria</taxon>
        <taxon>Bacillati</taxon>
        <taxon>Actinomycetota</taxon>
        <taxon>Acidimicrobiia</taxon>
        <taxon>Acidimicrobiales</taxon>
        <taxon>Ilumatobacteraceae</taxon>
        <taxon>Ilumatobacter</taxon>
    </lineage>
</organism>
<sequence>MLTMSVSPPMGAGPNRVRTRTMRNVIVGVDGTAASLGALAWAAETVGERGRIHAVVAVNPWTEYVVDVVTGDPVTYRDVIETALAEQWTRDAASAVGELATTVSIAPMSTALDRAARDDAADAIVIGTHHGIAALGSVVKRIGHSTNQLLRRTVHPVVVVPSAPASIRPLEHGNVVVGIGHGDATRSAVRWAAHLARDRDITIELLHSTGDAPVFQADGVLDLVRYEAGRGDQASWEVGHVEHFAELMQTLSGDELDIVVSTPPGLAALRLDEASERSSLLVIGRHRSRLDGGRHTAQPLRHALTHASCPVAVIADHPADDPVSVC</sequence>
<dbReference type="Proteomes" id="UP000011863">
    <property type="component" value="Chromosome"/>
</dbReference>
<accession>A0A6C7EB26</accession>
<dbReference type="InterPro" id="IPR014729">
    <property type="entry name" value="Rossmann-like_a/b/a_fold"/>
</dbReference>
<dbReference type="SUPFAM" id="SSF52402">
    <property type="entry name" value="Adenine nucleotide alpha hydrolases-like"/>
    <property type="match status" value="2"/>
</dbReference>
<evidence type="ECO:0000313" key="2">
    <source>
        <dbReference type="EMBL" id="BAN03523.1"/>
    </source>
</evidence>
<dbReference type="KEGG" id="aym:YM304_32090"/>
<proteinExistence type="predicted"/>
<dbReference type="AlphaFoldDB" id="A0A6C7EB26"/>
<feature type="domain" description="UspA" evidence="1">
    <location>
        <begin position="22"/>
        <end position="161"/>
    </location>
</feature>
<feature type="domain" description="UspA" evidence="1">
    <location>
        <begin position="174"/>
        <end position="314"/>
    </location>
</feature>
<dbReference type="Pfam" id="PF00582">
    <property type="entry name" value="Usp"/>
    <property type="match status" value="2"/>
</dbReference>
<keyword evidence="3" id="KW-1185">Reference proteome</keyword>
<dbReference type="InterPro" id="IPR006016">
    <property type="entry name" value="UspA"/>
</dbReference>